<keyword evidence="3" id="KW-1185">Reference proteome</keyword>
<name>A0ABU8XS17_9PROT</name>
<evidence type="ECO:0008006" key="4">
    <source>
        <dbReference type="Google" id="ProtNLM"/>
    </source>
</evidence>
<dbReference type="EMBL" id="JBBLZC010000011">
    <property type="protein sequence ID" value="MEK0083967.1"/>
    <property type="molecule type" value="Genomic_DNA"/>
</dbReference>
<proteinExistence type="predicted"/>
<reference evidence="2 3" key="1">
    <citation type="submission" date="2024-01" db="EMBL/GenBank/DDBJ databases">
        <title>Multi-omics insights into the function and evolution of sodium benzoate biodegradation pathways in Benzoatithermus flavus gen. nov., sp. nov. from hot spring.</title>
        <authorList>
            <person name="Hu C.-J."/>
            <person name="Li W.-J."/>
        </authorList>
    </citation>
    <scope>NUCLEOTIDE SEQUENCE [LARGE SCALE GENOMIC DNA]</scope>
    <source>
        <strain evidence="2 3">SYSU G07066</strain>
    </source>
</reference>
<evidence type="ECO:0000313" key="2">
    <source>
        <dbReference type="EMBL" id="MEK0083967.1"/>
    </source>
</evidence>
<gene>
    <name evidence="2" type="ORF">U1T56_12460</name>
</gene>
<evidence type="ECO:0000256" key="1">
    <source>
        <dbReference type="SAM" id="SignalP"/>
    </source>
</evidence>
<accession>A0ABU8XS17</accession>
<dbReference type="Proteomes" id="UP001375743">
    <property type="component" value="Unassembled WGS sequence"/>
</dbReference>
<sequence length="272" mass="30175">MNRTSMLRAANKTLLASAVVTCILATGSFAQADQQRRQKSVDTPLANLHFADGSSVEFHELAPGELIILAKHRARNQEGHSVDAINGVKIENLARLDAVEKYRALTGGRPAPARLIDAQNRSEQVKRRELEGNPRREAVLLPANDTVGMTARRGGRTAWKMLSCDTRWTSFDYCWTNRTGDGTVVEESENMDSTASPYRGDITHTVEYETCFLFICNWNVSRTQTLPQGWEGHIWASGPNRARRATIRNADGDGWNWHVGGGEELGVITIVN</sequence>
<organism evidence="2 3">
    <name type="scientific">Benzoatithermus flavus</name>
    <dbReference type="NCBI Taxonomy" id="3108223"/>
    <lineage>
        <taxon>Bacteria</taxon>
        <taxon>Pseudomonadati</taxon>
        <taxon>Pseudomonadota</taxon>
        <taxon>Alphaproteobacteria</taxon>
        <taxon>Geminicoccales</taxon>
        <taxon>Geminicoccaceae</taxon>
        <taxon>Benzoatithermus</taxon>
    </lineage>
</organism>
<protein>
    <recommendedName>
        <fullName evidence="4">Secreted protein</fullName>
    </recommendedName>
</protein>
<keyword evidence="1" id="KW-0732">Signal</keyword>
<feature type="chain" id="PRO_5046041825" description="Secreted protein" evidence="1">
    <location>
        <begin position="33"/>
        <end position="272"/>
    </location>
</feature>
<comment type="caution">
    <text evidence="2">The sequence shown here is derived from an EMBL/GenBank/DDBJ whole genome shotgun (WGS) entry which is preliminary data.</text>
</comment>
<evidence type="ECO:0000313" key="3">
    <source>
        <dbReference type="Proteomes" id="UP001375743"/>
    </source>
</evidence>
<dbReference type="RefSeq" id="WP_418159818.1">
    <property type="nucleotide sequence ID" value="NZ_JBBLZC010000011.1"/>
</dbReference>
<feature type="signal peptide" evidence="1">
    <location>
        <begin position="1"/>
        <end position="32"/>
    </location>
</feature>